<dbReference type="RefSeq" id="WP_095653998.1">
    <property type="nucleotide sequence ID" value="NZ_NPOA01000001.1"/>
</dbReference>
<accession>A0A2A2IIK4</accession>
<name>A0A2A2IIK4_9BACI</name>
<dbReference type="InterPro" id="IPR036291">
    <property type="entry name" value="NAD(P)-bd_dom_sf"/>
</dbReference>
<dbReference type="Gene3D" id="3.40.50.720">
    <property type="entry name" value="NAD(P)-binding Rossmann-like Domain"/>
    <property type="match status" value="1"/>
</dbReference>
<dbReference type="AlphaFoldDB" id="A0A2A2IIK4"/>
<sequence>MKVLLIGANGQIGKHVVDLLQNSTEHTLRAMVRKEDQAETLKKSGVEAVVANLEGSVDEIAEAASGCDAVIFTAGSGGSTGADKTLLVDLDGAIKSIEAAEKAGANRFVIVSAFQAHNRYSWADNPIKPYMVAKHYADKALEASDLTYTIIRPGGLLNEAGTGKISAAENIKSGSIPREDVAKVVVESLNEEKTHNRSFDLMSGETSISDALKNI</sequence>
<evidence type="ECO:0000313" key="2">
    <source>
        <dbReference type="EMBL" id="PAV31629.1"/>
    </source>
</evidence>
<evidence type="ECO:0000259" key="1">
    <source>
        <dbReference type="Pfam" id="PF13460"/>
    </source>
</evidence>
<dbReference type="Proteomes" id="UP000218887">
    <property type="component" value="Unassembled WGS sequence"/>
</dbReference>
<proteinExistence type="predicted"/>
<dbReference type="InterPro" id="IPR016040">
    <property type="entry name" value="NAD(P)-bd_dom"/>
</dbReference>
<dbReference type="PANTHER" id="PTHR15020:SF50">
    <property type="entry name" value="UPF0659 PROTEIN YMR090W"/>
    <property type="match status" value="1"/>
</dbReference>
<dbReference type="EMBL" id="NPOA01000001">
    <property type="protein sequence ID" value="PAV31629.1"/>
    <property type="molecule type" value="Genomic_DNA"/>
</dbReference>
<evidence type="ECO:0000313" key="3">
    <source>
        <dbReference type="Proteomes" id="UP000218887"/>
    </source>
</evidence>
<keyword evidence="3" id="KW-1185">Reference proteome</keyword>
<organism evidence="2 3">
    <name type="scientific">Virgibacillus profundi</name>
    <dbReference type="NCBI Taxonomy" id="2024555"/>
    <lineage>
        <taxon>Bacteria</taxon>
        <taxon>Bacillati</taxon>
        <taxon>Bacillota</taxon>
        <taxon>Bacilli</taxon>
        <taxon>Bacillales</taxon>
        <taxon>Bacillaceae</taxon>
        <taxon>Virgibacillus</taxon>
    </lineage>
</organism>
<protein>
    <submittedName>
        <fullName evidence="2">Sugar epimerase</fullName>
    </submittedName>
</protein>
<gene>
    <name evidence="2" type="ORF">CIL05_02940</name>
</gene>
<dbReference type="SUPFAM" id="SSF51735">
    <property type="entry name" value="NAD(P)-binding Rossmann-fold domains"/>
    <property type="match status" value="1"/>
</dbReference>
<dbReference type="PANTHER" id="PTHR15020">
    <property type="entry name" value="FLAVIN REDUCTASE-RELATED"/>
    <property type="match status" value="1"/>
</dbReference>
<feature type="domain" description="NAD(P)-binding" evidence="1">
    <location>
        <begin position="7"/>
        <end position="191"/>
    </location>
</feature>
<dbReference type="OrthoDB" id="9803892at2"/>
<dbReference type="CDD" id="cd05243">
    <property type="entry name" value="SDR_a5"/>
    <property type="match status" value="1"/>
</dbReference>
<dbReference type="Pfam" id="PF13460">
    <property type="entry name" value="NAD_binding_10"/>
    <property type="match status" value="1"/>
</dbReference>
<reference evidence="2 3" key="1">
    <citation type="submission" date="2017-08" db="EMBL/GenBank/DDBJ databases">
        <title>Virgibacillus indicus sp. nov. and Virgibacillus profoundi sp. nov, two moderately halophilic bacteria isolated from marine sediment by using the Microfluidic Streak Plate.</title>
        <authorList>
            <person name="Xu B."/>
            <person name="Hu B."/>
            <person name="Wang J."/>
            <person name="Zhu Y."/>
            <person name="Huang L."/>
            <person name="Du W."/>
            <person name="Huang Y."/>
        </authorList>
    </citation>
    <scope>NUCLEOTIDE SEQUENCE [LARGE SCALE GENOMIC DNA]</scope>
    <source>
        <strain evidence="2 3">IO3-P3-H5</strain>
    </source>
</reference>
<comment type="caution">
    <text evidence="2">The sequence shown here is derived from an EMBL/GenBank/DDBJ whole genome shotgun (WGS) entry which is preliminary data.</text>
</comment>